<evidence type="ECO:0000313" key="6">
    <source>
        <dbReference type="EMBL" id="SUB74583.1"/>
    </source>
</evidence>
<dbReference type="AlphaFoldDB" id="A0A379DBF9"/>
<keyword evidence="3" id="KW-0238">DNA-binding</keyword>
<dbReference type="GO" id="GO:0003677">
    <property type="term" value="F:DNA binding"/>
    <property type="evidence" value="ECO:0007669"/>
    <property type="project" value="UniProtKB-KW"/>
</dbReference>
<name>A0A379DBF9_9FIRM</name>
<dbReference type="Gene3D" id="1.10.1740.10">
    <property type="match status" value="1"/>
</dbReference>
<evidence type="ECO:0000256" key="1">
    <source>
        <dbReference type="ARBA" id="ARBA00023015"/>
    </source>
</evidence>
<dbReference type="NCBIfam" id="TIGR02937">
    <property type="entry name" value="sigma70-ECF"/>
    <property type="match status" value="1"/>
</dbReference>
<dbReference type="InterPro" id="IPR013325">
    <property type="entry name" value="RNA_pol_sigma_r2"/>
</dbReference>
<dbReference type="Pfam" id="PF08281">
    <property type="entry name" value="Sigma70_r4_2"/>
    <property type="match status" value="1"/>
</dbReference>
<dbReference type="InterPro" id="IPR036388">
    <property type="entry name" value="WH-like_DNA-bd_sf"/>
</dbReference>
<dbReference type="RefSeq" id="WP_004822146.1">
    <property type="nucleotide sequence ID" value="NZ_UGTH01000001.1"/>
</dbReference>
<gene>
    <name evidence="6" type="primary">sigO</name>
    <name evidence="6" type="ORF">NCTC11088_00333</name>
</gene>
<dbReference type="InterPro" id="IPR014284">
    <property type="entry name" value="RNA_pol_sigma-70_dom"/>
</dbReference>
<keyword evidence="1" id="KW-0805">Transcription regulation</keyword>
<dbReference type="EMBL" id="UGTH01000001">
    <property type="protein sequence ID" value="SUB74583.1"/>
    <property type="molecule type" value="Genomic_DNA"/>
</dbReference>
<dbReference type="PANTHER" id="PTHR30385">
    <property type="entry name" value="SIGMA FACTOR F FLAGELLAR"/>
    <property type="match status" value="1"/>
</dbReference>
<evidence type="ECO:0000256" key="3">
    <source>
        <dbReference type="ARBA" id="ARBA00023125"/>
    </source>
</evidence>
<protein>
    <submittedName>
        <fullName evidence="6">RNA polymerase sigma factor sigO</fullName>
    </submittedName>
</protein>
<evidence type="ECO:0000256" key="2">
    <source>
        <dbReference type="ARBA" id="ARBA00023082"/>
    </source>
</evidence>
<proteinExistence type="predicted"/>
<sequence length="182" mass="21565">MDINYLIENANDDEIKQELLETLNPLIISSISRYCPIRGEFEDLLQDGRVIVLECIETYCEDRGHFLNYVKNYLKYFYLDTMKYLVKHESKIDLFEPNFDIEDGHITEEDFLEREIEVELYKAIRKVTERQREVLVLYYFKGKSHSEIASELGIKVRTVINTKMNAIAAIRRELGDKINVDR</sequence>
<reference evidence="6 7" key="1">
    <citation type="submission" date="2018-06" db="EMBL/GenBank/DDBJ databases">
        <authorList>
            <consortium name="Pathogen Informatics"/>
            <person name="Doyle S."/>
        </authorList>
    </citation>
    <scope>NUCLEOTIDE SEQUENCE [LARGE SCALE GENOMIC DNA]</scope>
    <source>
        <strain evidence="6 7">NCTC11088</strain>
    </source>
</reference>
<dbReference type="Gene3D" id="1.10.10.10">
    <property type="entry name" value="Winged helix-like DNA-binding domain superfamily/Winged helix DNA-binding domain"/>
    <property type="match status" value="1"/>
</dbReference>
<dbReference type="InterPro" id="IPR013324">
    <property type="entry name" value="RNA_pol_sigma_r3/r4-like"/>
</dbReference>
<feature type="domain" description="RNA polymerase sigma factor 70 region 4 type 2" evidence="5">
    <location>
        <begin position="119"/>
        <end position="162"/>
    </location>
</feature>
<keyword evidence="4" id="KW-0804">Transcription</keyword>
<evidence type="ECO:0000259" key="5">
    <source>
        <dbReference type="Pfam" id="PF08281"/>
    </source>
</evidence>
<dbReference type="CDD" id="cd06171">
    <property type="entry name" value="Sigma70_r4"/>
    <property type="match status" value="1"/>
</dbReference>
<dbReference type="GO" id="GO:0006352">
    <property type="term" value="P:DNA-templated transcription initiation"/>
    <property type="evidence" value="ECO:0007669"/>
    <property type="project" value="InterPro"/>
</dbReference>
<organism evidence="6 7">
    <name type="scientific">Peptoniphilus indolicus</name>
    <dbReference type="NCBI Taxonomy" id="33030"/>
    <lineage>
        <taxon>Bacteria</taxon>
        <taxon>Bacillati</taxon>
        <taxon>Bacillota</taxon>
        <taxon>Tissierellia</taxon>
        <taxon>Tissierellales</taxon>
        <taxon>Peptoniphilaceae</taxon>
        <taxon>Peptoniphilus</taxon>
    </lineage>
</organism>
<dbReference type="SUPFAM" id="SSF88946">
    <property type="entry name" value="Sigma2 domain of RNA polymerase sigma factors"/>
    <property type="match status" value="1"/>
</dbReference>
<keyword evidence="2" id="KW-0731">Sigma factor</keyword>
<evidence type="ECO:0000256" key="4">
    <source>
        <dbReference type="ARBA" id="ARBA00023163"/>
    </source>
</evidence>
<dbReference type="InterPro" id="IPR013249">
    <property type="entry name" value="RNA_pol_sigma70_r4_t2"/>
</dbReference>
<dbReference type="SUPFAM" id="SSF88659">
    <property type="entry name" value="Sigma3 and sigma4 domains of RNA polymerase sigma factors"/>
    <property type="match status" value="1"/>
</dbReference>
<evidence type="ECO:0000313" key="7">
    <source>
        <dbReference type="Proteomes" id="UP000254777"/>
    </source>
</evidence>
<dbReference type="GO" id="GO:0016987">
    <property type="term" value="F:sigma factor activity"/>
    <property type="evidence" value="ECO:0007669"/>
    <property type="project" value="UniProtKB-KW"/>
</dbReference>
<accession>A0A379DBF9</accession>
<dbReference type="Proteomes" id="UP000254777">
    <property type="component" value="Unassembled WGS sequence"/>
</dbReference>